<dbReference type="SMART" id="SM00369">
    <property type="entry name" value="LRR_TYP"/>
    <property type="match status" value="2"/>
</dbReference>
<dbReference type="Gene3D" id="3.80.10.10">
    <property type="entry name" value="Ribonuclease Inhibitor"/>
    <property type="match status" value="2"/>
</dbReference>
<evidence type="ECO:0000313" key="6">
    <source>
        <dbReference type="Proteomes" id="UP001107558"/>
    </source>
</evidence>
<dbReference type="PANTHER" id="PTHR24373:SF370">
    <property type="entry name" value="FISH-LIPS, ISOFORM E"/>
    <property type="match status" value="1"/>
</dbReference>
<keyword evidence="1" id="KW-0433">Leucine-rich repeat</keyword>
<dbReference type="Pfam" id="PF13855">
    <property type="entry name" value="LRR_8"/>
    <property type="match status" value="1"/>
</dbReference>
<keyword evidence="2 4" id="KW-0732">Signal</keyword>
<keyword evidence="6" id="KW-1185">Reference proteome</keyword>
<accession>A0A9J6C087</accession>
<organism evidence="5 6">
    <name type="scientific">Polypedilum vanderplanki</name>
    <name type="common">Sleeping chironomid midge</name>
    <dbReference type="NCBI Taxonomy" id="319348"/>
    <lineage>
        <taxon>Eukaryota</taxon>
        <taxon>Metazoa</taxon>
        <taxon>Ecdysozoa</taxon>
        <taxon>Arthropoda</taxon>
        <taxon>Hexapoda</taxon>
        <taxon>Insecta</taxon>
        <taxon>Pterygota</taxon>
        <taxon>Neoptera</taxon>
        <taxon>Endopterygota</taxon>
        <taxon>Diptera</taxon>
        <taxon>Nematocera</taxon>
        <taxon>Chironomoidea</taxon>
        <taxon>Chironomidae</taxon>
        <taxon>Chironominae</taxon>
        <taxon>Polypedilum</taxon>
        <taxon>Polypedilum</taxon>
    </lineage>
</organism>
<dbReference type="SUPFAM" id="SSF52058">
    <property type="entry name" value="L domain-like"/>
    <property type="match status" value="1"/>
</dbReference>
<comment type="caution">
    <text evidence="5">The sequence shown here is derived from an EMBL/GenBank/DDBJ whole genome shotgun (WGS) entry which is preliminary data.</text>
</comment>
<name>A0A9J6C087_POLVA</name>
<gene>
    <name evidence="5" type="ORF">PVAND_005459</name>
</gene>
<dbReference type="PROSITE" id="PS51450">
    <property type="entry name" value="LRR"/>
    <property type="match status" value="1"/>
</dbReference>
<dbReference type="GO" id="GO:0005615">
    <property type="term" value="C:extracellular space"/>
    <property type="evidence" value="ECO:0007669"/>
    <property type="project" value="TreeGrafter"/>
</dbReference>
<dbReference type="Proteomes" id="UP001107558">
    <property type="component" value="Chromosome 2"/>
</dbReference>
<evidence type="ECO:0000256" key="1">
    <source>
        <dbReference type="ARBA" id="ARBA00022614"/>
    </source>
</evidence>
<sequence length="418" mass="47036">MRYLIVILYICVLLLYLNEADIQCTKAYSIICYIQGQSISPTNPFIIVNSNQTKASSVIIFDGQMPIMPNTIFLNNPQISTISINSMNLQQIAPDNFANGGNLKSIIIMKGMIKTLGNGTFKSCTNLLQLQITEQQISFIDINTFLGLQNLQILVLNNNQISSLHPLLFNPLISLSVILLQNNSLNSLDSTLFVKNTMLSGIYFAGNSITDLSNDLFKNQNFKSGSIDFSYNYLTTAQSYGASTINFSFNKLKTFYLSSGESTINIRNNFLRKIICPNSIPTVKRLYLSNNSLSNFLCIRDMVNLTELDVSENKYLIKPTKNTFMKLTKLMILTMCNMTKFTSIPAKAFVSTQNSLYNLRVDSLSSYKIVKQLLPQLTVLAINTLNKNCTYLQSLKTLLKNQSISMNYCAIEDRNRCN</sequence>
<dbReference type="AlphaFoldDB" id="A0A9J6C087"/>
<feature type="signal peptide" evidence="4">
    <location>
        <begin position="1"/>
        <end position="20"/>
    </location>
</feature>
<evidence type="ECO:0000256" key="2">
    <source>
        <dbReference type="ARBA" id="ARBA00022729"/>
    </source>
</evidence>
<evidence type="ECO:0000313" key="5">
    <source>
        <dbReference type="EMBL" id="KAG5675564.1"/>
    </source>
</evidence>
<evidence type="ECO:0000256" key="4">
    <source>
        <dbReference type="SAM" id="SignalP"/>
    </source>
</evidence>
<reference evidence="5" key="1">
    <citation type="submission" date="2021-03" db="EMBL/GenBank/DDBJ databases">
        <title>Chromosome level genome of the anhydrobiotic midge Polypedilum vanderplanki.</title>
        <authorList>
            <person name="Yoshida Y."/>
            <person name="Kikawada T."/>
            <person name="Gusev O."/>
        </authorList>
    </citation>
    <scope>NUCLEOTIDE SEQUENCE</scope>
    <source>
        <strain evidence="5">NIAS01</strain>
        <tissue evidence="5">Whole body or cell culture</tissue>
    </source>
</reference>
<proteinExistence type="predicted"/>
<keyword evidence="3" id="KW-0677">Repeat</keyword>
<dbReference type="PANTHER" id="PTHR24373">
    <property type="entry name" value="SLIT RELATED LEUCINE-RICH REPEAT NEURONAL PROTEIN"/>
    <property type="match status" value="1"/>
</dbReference>
<dbReference type="InterPro" id="IPR050328">
    <property type="entry name" value="Dev_Immune_Receptor"/>
</dbReference>
<dbReference type="InterPro" id="IPR003591">
    <property type="entry name" value="Leu-rich_rpt_typical-subtyp"/>
</dbReference>
<dbReference type="GO" id="GO:0031012">
    <property type="term" value="C:extracellular matrix"/>
    <property type="evidence" value="ECO:0007669"/>
    <property type="project" value="TreeGrafter"/>
</dbReference>
<dbReference type="EMBL" id="JADBJN010000002">
    <property type="protein sequence ID" value="KAG5675564.1"/>
    <property type="molecule type" value="Genomic_DNA"/>
</dbReference>
<dbReference type="InterPro" id="IPR032675">
    <property type="entry name" value="LRR_dom_sf"/>
</dbReference>
<dbReference type="InterPro" id="IPR001611">
    <property type="entry name" value="Leu-rich_rpt"/>
</dbReference>
<evidence type="ECO:0000256" key="3">
    <source>
        <dbReference type="ARBA" id="ARBA00022737"/>
    </source>
</evidence>
<feature type="chain" id="PRO_5039935708" evidence="4">
    <location>
        <begin position="21"/>
        <end position="418"/>
    </location>
</feature>
<protein>
    <submittedName>
        <fullName evidence="5">Uncharacterized protein</fullName>
    </submittedName>
</protein>